<proteinExistence type="predicted"/>
<evidence type="ECO:0000313" key="2">
    <source>
        <dbReference type="Proteomes" id="UP001470230"/>
    </source>
</evidence>
<evidence type="ECO:0000313" key="1">
    <source>
        <dbReference type="EMBL" id="KAK8838271.1"/>
    </source>
</evidence>
<name>A0ABR2GWN4_9EUKA</name>
<comment type="caution">
    <text evidence="1">The sequence shown here is derived from an EMBL/GenBank/DDBJ whole genome shotgun (WGS) entry which is preliminary data.</text>
</comment>
<keyword evidence="2" id="KW-1185">Reference proteome</keyword>
<reference evidence="1 2" key="1">
    <citation type="submission" date="2024-04" db="EMBL/GenBank/DDBJ databases">
        <title>Tritrichomonas musculus Genome.</title>
        <authorList>
            <person name="Alves-Ferreira E."/>
            <person name="Grigg M."/>
            <person name="Lorenzi H."/>
            <person name="Galac M."/>
        </authorList>
    </citation>
    <scope>NUCLEOTIDE SEQUENCE [LARGE SCALE GENOMIC DNA]</scope>
    <source>
        <strain evidence="1 2">EAF2021</strain>
    </source>
</reference>
<dbReference type="EMBL" id="JAPFFF010000056">
    <property type="protein sequence ID" value="KAK8838271.1"/>
    <property type="molecule type" value="Genomic_DNA"/>
</dbReference>
<accession>A0ABR2GWN4</accession>
<protein>
    <submittedName>
        <fullName evidence="1">Uncharacterized protein</fullName>
    </submittedName>
</protein>
<organism evidence="1 2">
    <name type="scientific">Tritrichomonas musculus</name>
    <dbReference type="NCBI Taxonomy" id="1915356"/>
    <lineage>
        <taxon>Eukaryota</taxon>
        <taxon>Metamonada</taxon>
        <taxon>Parabasalia</taxon>
        <taxon>Tritrichomonadida</taxon>
        <taxon>Tritrichomonadidae</taxon>
        <taxon>Tritrichomonas</taxon>
    </lineage>
</organism>
<dbReference type="Proteomes" id="UP001470230">
    <property type="component" value="Unassembled WGS sequence"/>
</dbReference>
<gene>
    <name evidence="1" type="ORF">M9Y10_035692</name>
</gene>
<sequence>MIEAFLKLKDLINNAKIKFINKGLSNIAQSYNFYYISNSSSLEGLEKQTIDKNINNSKIMIIDQNEELVDKNG</sequence>